<dbReference type="AlphaFoldDB" id="A0A1I6PU34"/>
<name>A0A1I6PU34_9PSEU</name>
<protein>
    <recommendedName>
        <fullName evidence="3">Excreted virulence factor EspC, type VII ESX diderm</fullName>
    </recommendedName>
</protein>
<dbReference type="RefSeq" id="WP_093414118.1">
    <property type="nucleotide sequence ID" value="NZ_FOZX01000001.1"/>
</dbReference>
<proteinExistence type="predicted"/>
<keyword evidence="2" id="KW-1185">Reference proteome</keyword>
<reference evidence="2" key="1">
    <citation type="submission" date="2016-10" db="EMBL/GenBank/DDBJ databases">
        <authorList>
            <person name="Varghese N."/>
            <person name="Submissions S."/>
        </authorList>
    </citation>
    <scope>NUCLEOTIDE SEQUENCE [LARGE SCALE GENOMIC DNA]</scope>
    <source>
        <strain evidence="2">DSM 44771</strain>
    </source>
</reference>
<dbReference type="STRING" id="95161.SAMN05660874_01097"/>
<accession>A0A1I6PU34</accession>
<gene>
    <name evidence="1" type="ORF">SAMN05660874_01097</name>
</gene>
<evidence type="ECO:0000313" key="2">
    <source>
        <dbReference type="Proteomes" id="UP000198852"/>
    </source>
</evidence>
<evidence type="ECO:0008006" key="3">
    <source>
        <dbReference type="Google" id="ProtNLM"/>
    </source>
</evidence>
<organism evidence="1 2">
    <name type="scientific">Saccharopolyspora flava</name>
    <dbReference type="NCBI Taxonomy" id="95161"/>
    <lineage>
        <taxon>Bacteria</taxon>
        <taxon>Bacillati</taxon>
        <taxon>Actinomycetota</taxon>
        <taxon>Actinomycetes</taxon>
        <taxon>Pseudonocardiales</taxon>
        <taxon>Pseudonocardiaceae</taxon>
        <taxon>Saccharopolyspora</taxon>
    </lineage>
</organism>
<dbReference type="EMBL" id="FOZX01000001">
    <property type="protein sequence ID" value="SFS43568.1"/>
    <property type="molecule type" value="Genomic_DNA"/>
</dbReference>
<dbReference type="Proteomes" id="UP000198852">
    <property type="component" value="Unassembled WGS sequence"/>
</dbReference>
<sequence>MTGFGANAGEFSSVGGSIRAAADPVRDKHSKDIADLGMGQADFGKAHGEYFQPYQQAMDKISKCVASLADGMDDFAGKLEQSGSGYTWSDADAAGTVGKSGGN</sequence>
<evidence type="ECO:0000313" key="1">
    <source>
        <dbReference type="EMBL" id="SFS43568.1"/>
    </source>
</evidence>
<dbReference type="OrthoDB" id="3629531at2"/>